<feature type="compositionally biased region" description="Polar residues" evidence="6">
    <location>
        <begin position="76"/>
        <end position="102"/>
    </location>
</feature>
<evidence type="ECO:0000256" key="5">
    <source>
        <dbReference type="RuleBase" id="RU000383"/>
    </source>
</evidence>
<feature type="region of interest" description="Disordered" evidence="6">
    <location>
        <begin position="65"/>
        <end position="102"/>
    </location>
</feature>
<name>A0A7S0R437_9CHLO</name>
<dbReference type="InterPro" id="IPR013763">
    <property type="entry name" value="Cyclin-like_dom"/>
</dbReference>
<reference evidence="9" key="1">
    <citation type="submission" date="2021-01" db="EMBL/GenBank/DDBJ databases">
        <authorList>
            <person name="Corre E."/>
            <person name="Pelletier E."/>
            <person name="Niang G."/>
            <person name="Scheremetjew M."/>
            <person name="Finn R."/>
            <person name="Kale V."/>
            <person name="Holt S."/>
            <person name="Cochrane G."/>
            <person name="Meng A."/>
            <person name="Brown T."/>
            <person name="Cohen L."/>
        </authorList>
    </citation>
    <scope>NUCLEOTIDE SEQUENCE</scope>
    <source>
        <strain evidence="9">CCMP722</strain>
    </source>
</reference>
<evidence type="ECO:0000256" key="1">
    <source>
        <dbReference type="ARBA" id="ARBA00006955"/>
    </source>
</evidence>
<dbReference type="AlphaFoldDB" id="A0A7S0R437"/>
<dbReference type="GO" id="GO:0044772">
    <property type="term" value="P:mitotic cell cycle phase transition"/>
    <property type="evidence" value="ECO:0007669"/>
    <property type="project" value="InterPro"/>
</dbReference>
<evidence type="ECO:0000259" key="7">
    <source>
        <dbReference type="SMART" id="SM00385"/>
    </source>
</evidence>
<dbReference type="Pfam" id="PF02984">
    <property type="entry name" value="Cyclin_C"/>
    <property type="match status" value="1"/>
</dbReference>
<evidence type="ECO:0000256" key="4">
    <source>
        <dbReference type="ARBA" id="ARBA00023306"/>
    </source>
</evidence>
<feature type="domain" description="Cyclin-like" evidence="7">
    <location>
        <begin position="280"/>
        <end position="361"/>
    </location>
</feature>
<feature type="domain" description="Cyclin C-terminal" evidence="8">
    <location>
        <begin position="276"/>
        <end position="392"/>
    </location>
</feature>
<dbReference type="GO" id="GO:0051301">
    <property type="term" value="P:cell division"/>
    <property type="evidence" value="ECO:0007669"/>
    <property type="project" value="UniProtKB-KW"/>
</dbReference>
<keyword evidence="4" id="KW-0131">Cell cycle</keyword>
<keyword evidence="3 5" id="KW-0195">Cyclin</keyword>
<dbReference type="InterPro" id="IPR039361">
    <property type="entry name" value="Cyclin"/>
</dbReference>
<dbReference type="InterPro" id="IPR046965">
    <property type="entry name" value="Cyclin_A/B-like"/>
</dbReference>
<evidence type="ECO:0000256" key="3">
    <source>
        <dbReference type="ARBA" id="ARBA00023127"/>
    </source>
</evidence>
<dbReference type="PIRSF" id="PIRSF001771">
    <property type="entry name" value="Cyclin_A_B_D_E"/>
    <property type="match status" value="1"/>
</dbReference>
<evidence type="ECO:0000259" key="8">
    <source>
        <dbReference type="SMART" id="SM01332"/>
    </source>
</evidence>
<sequence>MALHRTSLPTRKALGDIGNVVGGLAPRDTGLEKPGADGSQTDRSAMGQRQEVAALLNNLREKAKRTSAADDAGQTWGATRSRTTTFKPRDYSSGSATNATLDGSNHKSITSLLLSRSEASTRKSKVEVPDIDAADRDDPLACTEYVNDIYSYWRRVEPNTQVPLDYMREQTDINDKMRAILIDWLVEVHLKFKLMSETLFLTTNLIDRFLTKDSVSRKNLQLVGVTAMLLAAKYEEIWAPEVRDFVYISDKAYNRQQILDMEKKILNRLGFNLTVPTPFHFLARYLKAAGADKQCELLAHFLTELALPEYSMLKYSGSLLSAAAVYTALKTLGRNPFPVALEHYTGVTEAQIRPCAQQLVQLHKRAPEASLQAVNKKYSIAKFLEVAKLPPALSLLDGPSSSVGSSK</sequence>
<feature type="domain" description="Cyclin-like" evidence="7">
    <location>
        <begin position="183"/>
        <end position="267"/>
    </location>
</feature>
<feature type="region of interest" description="Disordered" evidence="6">
    <location>
        <begin position="1"/>
        <end position="46"/>
    </location>
</feature>
<dbReference type="InterPro" id="IPR006671">
    <property type="entry name" value="Cyclin_N"/>
</dbReference>
<dbReference type="InterPro" id="IPR036915">
    <property type="entry name" value="Cyclin-like_sf"/>
</dbReference>
<evidence type="ECO:0000256" key="2">
    <source>
        <dbReference type="ARBA" id="ARBA00022618"/>
    </source>
</evidence>
<evidence type="ECO:0000313" key="9">
    <source>
        <dbReference type="EMBL" id="CAD8666596.1"/>
    </source>
</evidence>
<gene>
    <name evidence="9" type="ORF">POBO1169_LOCUS8707</name>
</gene>
<dbReference type="SUPFAM" id="SSF47954">
    <property type="entry name" value="Cyclin-like"/>
    <property type="match status" value="2"/>
</dbReference>
<organism evidence="9">
    <name type="scientific">Pyramimonas obovata</name>
    <dbReference type="NCBI Taxonomy" id="1411642"/>
    <lineage>
        <taxon>Eukaryota</taxon>
        <taxon>Viridiplantae</taxon>
        <taxon>Chlorophyta</taxon>
        <taxon>Pyramimonadophyceae</taxon>
        <taxon>Pyramimonadales</taxon>
        <taxon>Pyramimonadaceae</taxon>
        <taxon>Pyramimonas</taxon>
        <taxon>Pyramimonas incertae sedis</taxon>
    </lineage>
</organism>
<dbReference type="PANTHER" id="PTHR10177">
    <property type="entry name" value="CYCLINS"/>
    <property type="match status" value="1"/>
</dbReference>
<dbReference type="GO" id="GO:0016538">
    <property type="term" value="F:cyclin-dependent protein serine/threonine kinase regulator activity"/>
    <property type="evidence" value="ECO:0007669"/>
    <property type="project" value="InterPro"/>
</dbReference>
<dbReference type="CDD" id="cd20567">
    <property type="entry name" value="CYCLIN_AtCycB-like_rpt1"/>
    <property type="match status" value="1"/>
</dbReference>
<proteinExistence type="inferred from homology"/>
<comment type="similarity">
    <text evidence="1">Belongs to the cyclin family. Cyclin AB subfamily.</text>
</comment>
<accession>A0A7S0R437</accession>
<keyword evidence="2" id="KW-0132">Cell division</keyword>
<dbReference type="Gene3D" id="1.10.472.10">
    <property type="entry name" value="Cyclin-like"/>
    <property type="match status" value="2"/>
</dbReference>
<dbReference type="InterPro" id="IPR004367">
    <property type="entry name" value="Cyclin_C-dom"/>
</dbReference>
<dbReference type="EMBL" id="HBFA01017026">
    <property type="protein sequence ID" value="CAD8666596.1"/>
    <property type="molecule type" value="Transcribed_RNA"/>
</dbReference>
<evidence type="ECO:0000256" key="6">
    <source>
        <dbReference type="SAM" id="MobiDB-lite"/>
    </source>
</evidence>
<protein>
    <recommendedName>
        <fullName evidence="10">Cyclin N-terminal domain-containing protein</fullName>
    </recommendedName>
</protein>
<dbReference type="Pfam" id="PF00134">
    <property type="entry name" value="Cyclin_N"/>
    <property type="match status" value="1"/>
</dbReference>
<dbReference type="FunFam" id="1.10.472.10:FF:000001">
    <property type="entry name" value="G2/mitotic-specific cyclin"/>
    <property type="match status" value="1"/>
</dbReference>
<evidence type="ECO:0008006" key="10">
    <source>
        <dbReference type="Google" id="ProtNLM"/>
    </source>
</evidence>
<dbReference type="SMART" id="SM00385">
    <property type="entry name" value="CYCLIN"/>
    <property type="match status" value="2"/>
</dbReference>
<dbReference type="SMART" id="SM01332">
    <property type="entry name" value="Cyclin_C"/>
    <property type="match status" value="1"/>
</dbReference>